<reference evidence="6" key="1">
    <citation type="journal article" date="2017" name="Plant J.">
        <title>The pomegranate (Punica granatum L.) genome and the genomics of punicalagin biosynthesis.</title>
        <authorList>
            <person name="Qin G."/>
            <person name="Xu C."/>
            <person name="Ming R."/>
            <person name="Tang H."/>
            <person name="Guyot R."/>
            <person name="Kramer E.M."/>
            <person name="Hu Y."/>
            <person name="Yi X."/>
            <person name="Qi Y."/>
            <person name="Xu X."/>
            <person name="Gao Z."/>
            <person name="Pan H."/>
            <person name="Jian J."/>
            <person name="Tian Y."/>
            <person name="Yue Z."/>
            <person name="Xu Y."/>
        </authorList>
    </citation>
    <scope>NUCLEOTIDE SEQUENCE [LARGE SCALE GENOMIC DNA]</scope>
    <source>
        <strain evidence="6">cv. Dabenzi</strain>
    </source>
</reference>
<protein>
    <recommendedName>
        <fullName evidence="4">PABS domain-containing protein</fullName>
    </recommendedName>
</protein>
<evidence type="ECO:0000256" key="1">
    <source>
        <dbReference type="ARBA" id="ARBA00007867"/>
    </source>
</evidence>
<dbReference type="SUPFAM" id="SSF53335">
    <property type="entry name" value="S-adenosyl-L-methionine-dependent methyltransferases"/>
    <property type="match status" value="1"/>
</dbReference>
<dbReference type="GO" id="GO:0008295">
    <property type="term" value="P:spermidine biosynthetic process"/>
    <property type="evidence" value="ECO:0007669"/>
    <property type="project" value="TreeGrafter"/>
</dbReference>
<evidence type="ECO:0000256" key="2">
    <source>
        <dbReference type="ARBA" id="ARBA00022679"/>
    </source>
</evidence>
<dbReference type="EMBL" id="MTKT01000548">
    <property type="protein sequence ID" value="OWM90486.1"/>
    <property type="molecule type" value="Genomic_DNA"/>
</dbReference>
<gene>
    <name evidence="5" type="ORF">CDL15_Pgr014789</name>
</gene>
<name>A0A218Y0V7_PUNGR</name>
<dbReference type="Gene3D" id="2.30.140.10">
    <property type="entry name" value="Spermidine synthase, tetramerisation domain"/>
    <property type="match status" value="1"/>
</dbReference>
<accession>A0A218Y0V7</accession>
<dbReference type="GO" id="GO:0005829">
    <property type="term" value="C:cytosol"/>
    <property type="evidence" value="ECO:0007669"/>
    <property type="project" value="TreeGrafter"/>
</dbReference>
<dbReference type="PANTHER" id="PTHR11558:SF28">
    <property type="entry name" value="SPERMIDINE SYNTHASE 2-LIKE"/>
    <property type="match status" value="1"/>
</dbReference>
<dbReference type="InterPro" id="IPR035246">
    <property type="entry name" value="Spermidine_synt_N"/>
</dbReference>
<dbReference type="InterPro" id="IPR030373">
    <property type="entry name" value="PABS_CS"/>
</dbReference>
<dbReference type="PANTHER" id="PTHR11558">
    <property type="entry name" value="SPERMIDINE/SPERMINE SYNTHASE"/>
    <property type="match status" value="1"/>
</dbReference>
<evidence type="ECO:0000313" key="5">
    <source>
        <dbReference type="EMBL" id="OWM90486.1"/>
    </source>
</evidence>
<proteinExistence type="inferred from homology"/>
<keyword evidence="3" id="KW-0620">Polyamine biosynthesis</keyword>
<dbReference type="PROSITE" id="PS51006">
    <property type="entry name" value="PABS_2"/>
    <property type="match status" value="1"/>
</dbReference>
<comment type="caution">
    <text evidence="3">Lacks conserved residue(s) required for the propagation of feature annotation.</text>
</comment>
<dbReference type="Gene3D" id="3.40.50.150">
    <property type="entry name" value="Vaccinia Virus protein VP39"/>
    <property type="match status" value="2"/>
</dbReference>
<dbReference type="HAMAP" id="MF_00198">
    <property type="entry name" value="Spermidine_synth"/>
    <property type="match status" value="1"/>
</dbReference>
<dbReference type="PROSITE" id="PS01330">
    <property type="entry name" value="PABS_1"/>
    <property type="match status" value="1"/>
</dbReference>
<dbReference type="AlphaFoldDB" id="A0A218Y0V7"/>
<comment type="similarity">
    <text evidence="1">Belongs to the spermidine/spermine synthase family.</text>
</comment>
<dbReference type="GO" id="GO:0004766">
    <property type="term" value="F:spermidine synthase activity"/>
    <property type="evidence" value="ECO:0007669"/>
    <property type="project" value="TreeGrafter"/>
</dbReference>
<dbReference type="InterPro" id="IPR037163">
    <property type="entry name" value="Spermidine_synt_N_sf"/>
</dbReference>
<dbReference type="Proteomes" id="UP000197138">
    <property type="component" value="Unassembled WGS sequence"/>
</dbReference>
<dbReference type="Pfam" id="PF17284">
    <property type="entry name" value="Spermine_synt_N"/>
    <property type="match status" value="1"/>
</dbReference>
<dbReference type="InterPro" id="IPR001045">
    <property type="entry name" value="Spermi_synthase"/>
</dbReference>
<evidence type="ECO:0000313" key="6">
    <source>
        <dbReference type="Proteomes" id="UP000197138"/>
    </source>
</evidence>
<dbReference type="Pfam" id="PF01564">
    <property type="entry name" value="Spermine_synth"/>
    <property type="match status" value="2"/>
</dbReference>
<keyword evidence="2 3" id="KW-0808">Transferase</keyword>
<organism evidence="5 6">
    <name type="scientific">Punica granatum</name>
    <name type="common">Pomegranate</name>
    <dbReference type="NCBI Taxonomy" id="22663"/>
    <lineage>
        <taxon>Eukaryota</taxon>
        <taxon>Viridiplantae</taxon>
        <taxon>Streptophyta</taxon>
        <taxon>Embryophyta</taxon>
        <taxon>Tracheophyta</taxon>
        <taxon>Spermatophyta</taxon>
        <taxon>Magnoliopsida</taxon>
        <taxon>eudicotyledons</taxon>
        <taxon>Gunneridae</taxon>
        <taxon>Pentapetalae</taxon>
        <taxon>rosids</taxon>
        <taxon>malvids</taxon>
        <taxon>Myrtales</taxon>
        <taxon>Lythraceae</taxon>
        <taxon>Punica</taxon>
    </lineage>
</organism>
<feature type="domain" description="PABS" evidence="4">
    <location>
        <begin position="7"/>
        <end position="113"/>
    </location>
</feature>
<dbReference type="InterPro" id="IPR030374">
    <property type="entry name" value="PABS"/>
</dbReference>
<evidence type="ECO:0000256" key="3">
    <source>
        <dbReference type="PROSITE-ProRule" id="PRU00354"/>
    </source>
</evidence>
<comment type="caution">
    <text evidence="5">The sequence shown here is derived from an EMBL/GenBank/DDBJ whole genome shotgun (WGS) entry which is preliminary data.</text>
</comment>
<evidence type="ECO:0000259" key="4">
    <source>
        <dbReference type="PROSITE" id="PS51006"/>
    </source>
</evidence>
<sequence>MAKNVSSYYHVDLQVKEKRKLEKDENGEARFYEVEKVLFHGKSKYQELLVFQSTKHGKVAILDGCLQLTEKDEFAYQEMLTHLALCSIPNPMKVLLVGGGDGGILREISRHASAYNKFFPDIVVGYKDPRVQVYIDNGKHAVELADDDILQSIAMTLRPGGVVSIPSNNPWSIDSSMEDIILKCRNIFGGSVNYAWTTVPLYYNGTIGFLLCCKKGPKVDFKNPINPLGPDDLGVAKGPTRIYNSEFMLLRFACRRLPRKQLAPKSPEPRPR</sequence>
<dbReference type="InterPro" id="IPR029063">
    <property type="entry name" value="SAM-dependent_MTases_sf"/>
</dbReference>